<dbReference type="InterPro" id="IPR002219">
    <property type="entry name" value="PKC_DAG/PE"/>
</dbReference>
<dbReference type="GO" id="GO:0005096">
    <property type="term" value="F:GTPase activator activity"/>
    <property type="evidence" value="ECO:0007669"/>
    <property type="project" value="UniProtKB-KW"/>
</dbReference>
<evidence type="ECO:0000256" key="8">
    <source>
        <dbReference type="SAM" id="Coils"/>
    </source>
</evidence>
<feature type="compositionally biased region" description="Polar residues" evidence="9">
    <location>
        <begin position="590"/>
        <end position="606"/>
    </location>
</feature>
<keyword evidence="7" id="KW-0744">Spermatogenesis</keyword>
<keyword evidence="13" id="KW-1185">Reference proteome</keyword>
<dbReference type="GO" id="GO:0030154">
    <property type="term" value="P:cell differentiation"/>
    <property type="evidence" value="ECO:0007669"/>
    <property type="project" value="UniProtKB-KW"/>
</dbReference>
<dbReference type="PROSITE" id="PS50081">
    <property type="entry name" value="ZF_DAG_PE_2"/>
    <property type="match status" value="1"/>
</dbReference>
<dbReference type="Pfam" id="PF00130">
    <property type="entry name" value="C1_1"/>
    <property type="match status" value="1"/>
</dbReference>
<dbReference type="GO" id="GO:0051256">
    <property type="term" value="P:mitotic spindle midzone assembly"/>
    <property type="evidence" value="ECO:0007669"/>
    <property type="project" value="TreeGrafter"/>
</dbReference>
<dbReference type="GO" id="GO:0007283">
    <property type="term" value="P:spermatogenesis"/>
    <property type="evidence" value="ECO:0007669"/>
    <property type="project" value="UniProtKB-KW"/>
</dbReference>
<dbReference type="GO" id="GO:0030496">
    <property type="term" value="C:midbody"/>
    <property type="evidence" value="ECO:0007669"/>
    <property type="project" value="TreeGrafter"/>
</dbReference>
<dbReference type="GO" id="GO:0051233">
    <property type="term" value="C:spindle midzone"/>
    <property type="evidence" value="ECO:0007669"/>
    <property type="project" value="TreeGrafter"/>
</dbReference>
<feature type="compositionally biased region" description="Low complexity" evidence="9">
    <location>
        <begin position="615"/>
        <end position="628"/>
    </location>
</feature>
<dbReference type="CDD" id="cd20821">
    <property type="entry name" value="C1_MgcRacGAP"/>
    <property type="match status" value="1"/>
</dbReference>
<dbReference type="AlphaFoldDB" id="A0AA88IEB8"/>
<feature type="coiled-coil region" evidence="8">
    <location>
        <begin position="52"/>
        <end position="117"/>
    </location>
</feature>
<keyword evidence="1" id="KW-0343">GTPase activation</keyword>
<dbReference type="GO" id="GO:0000281">
    <property type="term" value="P:mitotic cytokinesis"/>
    <property type="evidence" value="ECO:0007669"/>
    <property type="project" value="TreeGrafter"/>
</dbReference>
<dbReference type="InterPro" id="IPR008936">
    <property type="entry name" value="Rho_GTPase_activation_prot"/>
</dbReference>
<keyword evidence="6" id="KW-0862">Zinc</keyword>
<dbReference type="GO" id="GO:0005634">
    <property type="term" value="C:nucleus"/>
    <property type="evidence" value="ECO:0007669"/>
    <property type="project" value="TreeGrafter"/>
</dbReference>
<evidence type="ECO:0000256" key="1">
    <source>
        <dbReference type="ARBA" id="ARBA00022468"/>
    </source>
</evidence>
<dbReference type="Pfam" id="PF00620">
    <property type="entry name" value="RhoGAP"/>
    <property type="match status" value="1"/>
</dbReference>
<dbReference type="SMART" id="SM00109">
    <property type="entry name" value="C1"/>
    <property type="match status" value="1"/>
</dbReference>
<feature type="domain" description="Rho-GAP" evidence="11">
    <location>
        <begin position="386"/>
        <end position="575"/>
    </location>
</feature>
<accession>A0AA88IEB8</accession>
<evidence type="ECO:0000256" key="2">
    <source>
        <dbReference type="ARBA" id="ARBA00022473"/>
    </source>
</evidence>
<dbReference type="GO" id="GO:0007266">
    <property type="term" value="P:Rho protein signal transduction"/>
    <property type="evidence" value="ECO:0007669"/>
    <property type="project" value="TreeGrafter"/>
</dbReference>
<feature type="region of interest" description="Disordered" evidence="9">
    <location>
        <begin position="590"/>
        <end position="628"/>
    </location>
</feature>
<dbReference type="PANTHER" id="PTHR46199:SF3">
    <property type="entry name" value="RAC GTPASE-ACTIVATING PROTEIN 1"/>
    <property type="match status" value="1"/>
</dbReference>
<feature type="domain" description="Phorbol-ester/DAG-type" evidence="10">
    <location>
        <begin position="323"/>
        <end position="372"/>
    </location>
</feature>
<comment type="caution">
    <text evidence="12">The sequence shown here is derived from an EMBL/GenBank/DDBJ whole genome shotgun (WGS) entry which is preliminary data.</text>
</comment>
<evidence type="ECO:0000256" key="9">
    <source>
        <dbReference type="SAM" id="MobiDB-lite"/>
    </source>
</evidence>
<sequence>GANFKFKMVDPYRLSLVAEFDGIIRDQDVLMQGCEEEFLRFVQSCKYLELDASKIRGENSRLLREKQDLSRRLDTETLKHEQSRSLLEKSLEKRRALEKLKNAAEEKLRILAEILVNDQNRFDPETREKLTFVQFKTDGRDGSPSRLDRLDPINELSSTASFLDDDISFDKTEEDLDFSAPRASRQGKRRKSGDKDESASKKRRSRSKTRKSRDRILESQDASHIVSVTTVSLPREGPVTATAQLEAMNAENRRRSKSEPRDVFKPTVPPLEDMYDSDSSRATLTRPYAPNFRRRASSNSTPTSTTPGFIRAMNSATKLNNRAHSFTTKTLFKNEVCTYCGKKMKFGTSVLKCNDCRASVHTDCKLKLPLPCISVATTPGKKNFTGVLADYVPECSPMVPALIVHCVNEVERRGLNEQGVYRVNGADSQVRELKEKFLKGKGVPNLKNYEIYTICSTIKSFLRDLRDTLITYTMWPRFVDAAETMDESDMQTMLYSCVANLPQPNRETLAYLMCHLHRVAESPACQMPIENLAMVFGQTIVGYSQPDPSQEQIISQTRKVKNVMEKLLTLPADYWAQFIVVDNADPVTPGYSTRGQRGSVTSTTDSAGGIRSFRRQQQQQYFSSPFLQ</sequence>
<dbReference type="GO" id="GO:0097149">
    <property type="term" value="C:centralspindlin complex"/>
    <property type="evidence" value="ECO:0007669"/>
    <property type="project" value="TreeGrafter"/>
</dbReference>
<feature type="region of interest" description="Disordered" evidence="9">
    <location>
        <begin position="174"/>
        <end position="221"/>
    </location>
</feature>
<dbReference type="SMART" id="SM00324">
    <property type="entry name" value="RhoGAP"/>
    <property type="match status" value="1"/>
</dbReference>
<dbReference type="PROSITE" id="PS00479">
    <property type="entry name" value="ZF_DAG_PE_1"/>
    <property type="match status" value="1"/>
</dbReference>
<evidence type="ECO:0008006" key="14">
    <source>
        <dbReference type="Google" id="ProtNLM"/>
    </source>
</evidence>
<dbReference type="GO" id="GO:0032154">
    <property type="term" value="C:cleavage furrow"/>
    <property type="evidence" value="ECO:0007669"/>
    <property type="project" value="TreeGrafter"/>
</dbReference>
<feature type="compositionally biased region" description="Low complexity" evidence="9">
    <location>
        <begin position="297"/>
        <end position="307"/>
    </location>
</feature>
<reference evidence="12" key="1">
    <citation type="submission" date="2023-07" db="EMBL/GenBank/DDBJ databases">
        <title>Chromosome-level genome assembly of Artemia franciscana.</title>
        <authorList>
            <person name="Jo E."/>
        </authorList>
    </citation>
    <scope>NUCLEOTIDE SEQUENCE</scope>
    <source>
        <tissue evidence="12">Whole body</tissue>
    </source>
</reference>
<evidence type="ECO:0000313" key="12">
    <source>
        <dbReference type="EMBL" id="KAK2722716.1"/>
    </source>
</evidence>
<feature type="compositionally biased region" description="Basic residues" evidence="9">
    <location>
        <begin position="201"/>
        <end position="213"/>
    </location>
</feature>
<feature type="region of interest" description="Disordered" evidence="9">
    <location>
        <begin position="247"/>
        <end position="308"/>
    </location>
</feature>
<dbReference type="GO" id="GO:0008270">
    <property type="term" value="F:zinc ion binding"/>
    <property type="evidence" value="ECO:0007669"/>
    <property type="project" value="UniProtKB-KW"/>
</dbReference>
<evidence type="ECO:0000259" key="10">
    <source>
        <dbReference type="PROSITE" id="PS50081"/>
    </source>
</evidence>
<dbReference type="EMBL" id="JAVRJZ010000005">
    <property type="protein sequence ID" value="KAK2722716.1"/>
    <property type="molecule type" value="Genomic_DNA"/>
</dbReference>
<keyword evidence="2" id="KW-0217">Developmental protein</keyword>
<evidence type="ECO:0000256" key="4">
    <source>
        <dbReference type="ARBA" id="ARBA00022771"/>
    </source>
</evidence>
<dbReference type="PANTHER" id="PTHR46199">
    <property type="entry name" value="RAC GTPASE-ACTIVATING PROTEIN 1"/>
    <property type="match status" value="1"/>
</dbReference>
<dbReference type="Gene3D" id="3.30.60.20">
    <property type="match status" value="1"/>
</dbReference>
<evidence type="ECO:0000313" key="13">
    <source>
        <dbReference type="Proteomes" id="UP001187531"/>
    </source>
</evidence>
<protein>
    <recommendedName>
        <fullName evidence="14">Rac GTPase-activating protein 1</fullName>
    </recommendedName>
</protein>
<evidence type="ECO:0000256" key="5">
    <source>
        <dbReference type="ARBA" id="ARBA00022782"/>
    </source>
</evidence>
<keyword evidence="3" id="KW-0479">Metal-binding</keyword>
<dbReference type="SUPFAM" id="SSF57889">
    <property type="entry name" value="Cysteine-rich domain"/>
    <property type="match status" value="1"/>
</dbReference>
<dbReference type="InterPro" id="IPR046349">
    <property type="entry name" value="C1-like_sf"/>
</dbReference>
<feature type="non-terminal residue" evidence="12">
    <location>
        <position position="1"/>
    </location>
</feature>
<organism evidence="12 13">
    <name type="scientific">Artemia franciscana</name>
    <name type="common">Brine shrimp</name>
    <name type="synonym">Artemia sanfranciscana</name>
    <dbReference type="NCBI Taxonomy" id="6661"/>
    <lineage>
        <taxon>Eukaryota</taxon>
        <taxon>Metazoa</taxon>
        <taxon>Ecdysozoa</taxon>
        <taxon>Arthropoda</taxon>
        <taxon>Crustacea</taxon>
        <taxon>Branchiopoda</taxon>
        <taxon>Anostraca</taxon>
        <taxon>Artemiidae</taxon>
        <taxon>Artemia</taxon>
    </lineage>
</organism>
<feature type="compositionally biased region" description="Basic and acidic residues" evidence="9">
    <location>
        <begin position="251"/>
        <end position="264"/>
    </location>
</feature>
<dbReference type="Gene3D" id="1.10.555.10">
    <property type="entry name" value="Rho GTPase activation protein"/>
    <property type="match status" value="1"/>
</dbReference>
<proteinExistence type="predicted"/>
<dbReference type="Proteomes" id="UP001187531">
    <property type="component" value="Unassembled WGS sequence"/>
</dbReference>
<evidence type="ECO:0000256" key="6">
    <source>
        <dbReference type="ARBA" id="ARBA00022833"/>
    </source>
</evidence>
<keyword evidence="4" id="KW-0863">Zinc-finger</keyword>
<dbReference type="SUPFAM" id="SSF48350">
    <property type="entry name" value="GTPase activation domain, GAP"/>
    <property type="match status" value="1"/>
</dbReference>
<dbReference type="CDD" id="cd04382">
    <property type="entry name" value="RhoGAP_MgcRacGAP"/>
    <property type="match status" value="1"/>
</dbReference>
<keyword evidence="8" id="KW-0175">Coiled coil</keyword>
<dbReference type="FunFam" id="3.30.60.20:FF:000033">
    <property type="entry name" value="Rac GTPase-activating protein 1"/>
    <property type="match status" value="1"/>
</dbReference>
<evidence type="ECO:0000256" key="7">
    <source>
        <dbReference type="ARBA" id="ARBA00022871"/>
    </source>
</evidence>
<dbReference type="InterPro" id="IPR000198">
    <property type="entry name" value="RhoGAP_dom"/>
</dbReference>
<evidence type="ECO:0000256" key="3">
    <source>
        <dbReference type="ARBA" id="ARBA00022723"/>
    </source>
</evidence>
<keyword evidence="5" id="KW-0221">Differentiation</keyword>
<gene>
    <name evidence="12" type="ORF">QYM36_003036</name>
</gene>
<evidence type="ECO:0000259" key="11">
    <source>
        <dbReference type="PROSITE" id="PS50238"/>
    </source>
</evidence>
<dbReference type="PROSITE" id="PS50238">
    <property type="entry name" value="RHOGAP"/>
    <property type="match status" value="1"/>
</dbReference>
<name>A0AA88IEB8_ARTSF</name>